<dbReference type="SUPFAM" id="SSF46894">
    <property type="entry name" value="C-terminal effector domain of the bipartite response regulators"/>
    <property type="match status" value="1"/>
</dbReference>
<feature type="domain" description="OmpR/PhoB-type" evidence="8">
    <location>
        <begin position="1"/>
        <end position="93"/>
    </location>
</feature>
<sequence>MDVGILGPLEVTAGATRLELGGPRRQIVLALLTLEAGRLVPVDRLIDAVYGSDPPSTARVQVQICVSALRRLFAPYGDGPRIATRPEGYLLRIAGERVDLRRFEDQAARGRDLRDAGRPAEAVASYRSALAQWRGPALHGLDGELIRAVASRLDEQRAGVLEDRVELELELGRHRDLIPELTALAERHPLRERPQGLLMLALYRSERQADALEVYRRARRTLVDQLGIEPSAWLQRLERDILTRDPRLGPPPAHDHRLPAVTVPRLLPTDIADFTGRRPETAAVERHLTAAGEAGLAVPLVVVSGRPGVGKTTLAVHVAHRLTAVHPDGQLFVDLRGHTIRPVDPMRVLERFLRVLGVPGTMLPGTLDERAEMYRHLLSGRRILVVLDNAGDEGQVVPLLPGTPPSAVLVTSRSRLAGLPRTGHVEVGLLDAEHAVELLSRVAGAERVREEPEEAAALAGLCGRLPLALRVAGARLATRPHWTLAQLVERMENETRRLDELDHGGLGIRASFSLTYEGLGPDARRLFRRLALPDFPLVSGWAAAALLDRPYAAAQDVLDTLADAHLVEIAGEGRGLRSRYRLHDLIKVFARERLTAEEPEPERDAALERVLGALLFLTEEAHRSLYGDDARVLSAAPRRPLPGPLTGRILAEPMEWLERERGVILAGVRQAAQAGHAGLAWDLAESAVALYEARVHLDDWRETHAVALEAARRAGDRRGEAVMLASTGSLHIVERRFGEARRRLEDAAGLFRAVGDDVGEALAVRNIAFVDRLGGRPDDAASRYARALETFRRAGDLVSQAYVLQSVAVIELERGDAEAARRTLAEALDLTRRGGSRRVEAQVLYRLGETYLALDRPDDAAGAFADALAVVEDAGDPIGRAFALCGLAAARLRRGRLEECAAALDDALRAAVDAGDRLTEARALLGLGELDLARGEPARAAGRLRRALGLSRGIHAPALESRVLALLAQADGAGS</sequence>
<dbReference type="Gene3D" id="1.10.10.10">
    <property type="entry name" value="Winged helix-like DNA-binding domain superfamily/Winged helix DNA-binding domain"/>
    <property type="match status" value="1"/>
</dbReference>
<dbReference type="SMART" id="SM01043">
    <property type="entry name" value="BTAD"/>
    <property type="match status" value="1"/>
</dbReference>
<organism evidence="9 10">
    <name type="scientific">Nonomuraea roseoviolacea subsp. carminata</name>
    <dbReference type="NCBI Taxonomy" id="160689"/>
    <lineage>
        <taxon>Bacteria</taxon>
        <taxon>Bacillati</taxon>
        <taxon>Actinomycetota</taxon>
        <taxon>Actinomycetes</taxon>
        <taxon>Streptosporangiales</taxon>
        <taxon>Streptosporangiaceae</taxon>
        <taxon>Nonomuraea</taxon>
    </lineage>
</organism>
<dbReference type="SMART" id="SM00028">
    <property type="entry name" value="TPR"/>
    <property type="match status" value="4"/>
</dbReference>
<dbReference type="InterPro" id="IPR005158">
    <property type="entry name" value="BTAD"/>
</dbReference>
<protein>
    <submittedName>
        <fullName evidence="9">DNA-binding SARP family transcriptional activator</fullName>
    </submittedName>
</protein>
<dbReference type="Pfam" id="PF03704">
    <property type="entry name" value="BTAD"/>
    <property type="match status" value="1"/>
</dbReference>
<gene>
    <name evidence="9" type="ORF">HD595_007405</name>
</gene>
<dbReference type="PROSITE" id="PS51755">
    <property type="entry name" value="OMPR_PHOB"/>
    <property type="match status" value="1"/>
</dbReference>
<keyword evidence="2" id="KW-0677">Repeat</keyword>
<accession>A0ABT1KB92</accession>
<evidence type="ECO:0000313" key="10">
    <source>
        <dbReference type="Proteomes" id="UP001320766"/>
    </source>
</evidence>
<dbReference type="InterPro" id="IPR019734">
    <property type="entry name" value="TPR_rpt"/>
</dbReference>
<dbReference type="PANTHER" id="PTHR35807">
    <property type="entry name" value="TRANSCRIPTIONAL REGULATOR REDD-RELATED"/>
    <property type="match status" value="1"/>
</dbReference>
<dbReference type="EMBL" id="JAMZEC010000001">
    <property type="protein sequence ID" value="MCP2351283.1"/>
    <property type="molecule type" value="Genomic_DNA"/>
</dbReference>
<dbReference type="Gene3D" id="3.40.50.300">
    <property type="entry name" value="P-loop containing nucleotide triphosphate hydrolases"/>
    <property type="match status" value="1"/>
</dbReference>
<feature type="repeat" description="TPR" evidence="6">
    <location>
        <begin position="841"/>
        <end position="874"/>
    </location>
</feature>
<dbReference type="Gene3D" id="1.10.8.430">
    <property type="entry name" value="Helical domain of apoptotic protease-activating factors"/>
    <property type="match status" value="1"/>
</dbReference>
<evidence type="ECO:0000256" key="3">
    <source>
        <dbReference type="ARBA" id="ARBA00023015"/>
    </source>
</evidence>
<keyword evidence="5" id="KW-0804">Transcription</keyword>
<dbReference type="CDD" id="cd01983">
    <property type="entry name" value="SIMIBI"/>
    <property type="match status" value="1"/>
</dbReference>
<dbReference type="InterPro" id="IPR003593">
    <property type="entry name" value="AAA+_ATPase"/>
</dbReference>
<dbReference type="CDD" id="cd15831">
    <property type="entry name" value="BTAD"/>
    <property type="match status" value="1"/>
</dbReference>
<dbReference type="InterPro" id="IPR042197">
    <property type="entry name" value="Apaf_helical"/>
</dbReference>
<dbReference type="InterPro" id="IPR016032">
    <property type="entry name" value="Sig_transdc_resp-reg_C-effctor"/>
</dbReference>
<dbReference type="InterPro" id="IPR036388">
    <property type="entry name" value="WH-like_DNA-bd_sf"/>
</dbReference>
<keyword evidence="4 7" id="KW-0238">DNA-binding</keyword>
<evidence type="ECO:0000256" key="7">
    <source>
        <dbReference type="PROSITE-ProRule" id="PRU01091"/>
    </source>
</evidence>
<dbReference type="InterPro" id="IPR001867">
    <property type="entry name" value="OmpR/PhoB-type_DNA-bd"/>
</dbReference>
<dbReference type="InterPro" id="IPR027417">
    <property type="entry name" value="P-loop_NTPase"/>
</dbReference>
<dbReference type="SMART" id="SM00862">
    <property type="entry name" value="Trans_reg_C"/>
    <property type="match status" value="1"/>
</dbReference>
<evidence type="ECO:0000256" key="1">
    <source>
        <dbReference type="ARBA" id="ARBA00005820"/>
    </source>
</evidence>
<dbReference type="Gene3D" id="1.25.40.10">
    <property type="entry name" value="Tetratricopeptide repeat domain"/>
    <property type="match status" value="2"/>
</dbReference>
<keyword evidence="10" id="KW-1185">Reference proteome</keyword>
<comment type="similarity">
    <text evidence="1">Belongs to the AfsR/DnrI/RedD regulatory family.</text>
</comment>
<evidence type="ECO:0000313" key="9">
    <source>
        <dbReference type="EMBL" id="MCP2351283.1"/>
    </source>
</evidence>
<evidence type="ECO:0000256" key="5">
    <source>
        <dbReference type="ARBA" id="ARBA00023163"/>
    </source>
</evidence>
<dbReference type="SUPFAM" id="SSF48452">
    <property type="entry name" value="TPR-like"/>
    <property type="match status" value="3"/>
</dbReference>
<dbReference type="GO" id="GO:0003677">
    <property type="term" value="F:DNA binding"/>
    <property type="evidence" value="ECO:0007669"/>
    <property type="project" value="UniProtKB-KW"/>
</dbReference>
<evidence type="ECO:0000259" key="8">
    <source>
        <dbReference type="PROSITE" id="PS51755"/>
    </source>
</evidence>
<name>A0ABT1KB92_9ACTN</name>
<evidence type="ECO:0000256" key="6">
    <source>
        <dbReference type="PROSITE-ProRule" id="PRU00339"/>
    </source>
</evidence>
<proteinExistence type="inferred from homology"/>
<evidence type="ECO:0000256" key="4">
    <source>
        <dbReference type="ARBA" id="ARBA00023125"/>
    </source>
</evidence>
<dbReference type="Pfam" id="PF00931">
    <property type="entry name" value="NB-ARC"/>
    <property type="match status" value="1"/>
</dbReference>
<dbReference type="PROSITE" id="PS50005">
    <property type="entry name" value="TPR"/>
    <property type="match status" value="1"/>
</dbReference>
<feature type="DNA-binding region" description="OmpR/PhoB-type" evidence="7">
    <location>
        <begin position="1"/>
        <end position="93"/>
    </location>
</feature>
<dbReference type="InterPro" id="IPR051677">
    <property type="entry name" value="AfsR-DnrI-RedD_regulator"/>
</dbReference>
<comment type="caution">
    <text evidence="9">The sequence shown here is derived from an EMBL/GenBank/DDBJ whole genome shotgun (WGS) entry which is preliminary data.</text>
</comment>
<keyword evidence="3" id="KW-0805">Transcription regulation</keyword>
<dbReference type="RefSeq" id="WP_253777462.1">
    <property type="nucleotide sequence ID" value="NZ_BAAAVE010000002.1"/>
</dbReference>
<dbReference type="Pfam" id="PF13424">
    <property type="entry name" value="TPR_12"/>
    <property type="match status" value="1"/>
</dbReference>
<dbReference type="SMART" id="SM00382">
    <property type="entry name" value="AAA"/>
    <property type="match status" value="1"/>
</dbReference>
<dbReference type="InterPro" id="IPR002182">
    <property type="entry name" value="NB-ARC"/>
</dbReference>
<evidence type="ECO:0000256" key="2">
    <source>
        <dbReference type="ARBA" id="ARBA00022737"/>
    </source>
</evidence>
<dbReference type="InterPro" id="IPR011990">
    <property type="entry name" value="TPR-like_helical_dom_sf"/>
</dbReference>
<dbReference type="PANTHER" id="PTHR35807:SF1">
    <property type="entry name" value="TRANSCRIPTIONAL REGULATOR REDD"/>
    <property type="match status" value="1"/>
</dbReference>
<dbReference type="SUPFAM" id="SSF52540">
    <property type="entry name" value="P-loop containing nucleoside triphosphate hydrolases"/>
    <property type="match status" value="1"/>
</dbReference>
<reference evidence="9 10" key="1">
    <citation type="submission" date="2022-06" db="EMBL/GenBank/DDBJ databases">
        <title>Sequencing the genomes of 1000 actinobacteria strains.</title>
        <authorList>
            <person name="Klenk H.-P."/>
        </authorList>
    </citation>
    <scope>NUCLEOTIDE SEQUENCE [LARGE SCALE GENOMIC DNA]</scope>
    <source>
        <strain evidence="9 10">DSM 44170</strain>
    </source>
</reference>
<keyword evidence="6" id="KW-0802">TPR repeat</keyword>
<dbReference type="Proteomes" id="UP001320766">
    <property type="component" value="Unassembled WGS sequence"/>
</dbReference>
<dbReference type="PRINTS" id="PR00364">
    <property type="entry name" value="DISEASERSIST"/>
</dbReference>